<evidence type="ECO:0000259" key="4">
    <source>
        <dbReference type="SMART" id="SM00228"/>
    </source>
</evidence>
<accession>X0VIP4</accession>
<protein>
    <recommendedName>
        <fullName evidence="4">PDZ domain-containing protein</fullName>
    </recommendedName>
</protein>
<keyword evidence="3" id="KW-0378">Hydrolase</keyword>
<dbReference type="EMBL" id="BARS01025056">
    <property type="protein sequence ID" value="GAG00426.1"/>
    <property type="molecule type" value="Genomic_DNA"/>
</dbReference>
<comment type="similarity">
    <text evidence="1">Belongs to the peptidase S1C family.</text>
</comment>
<dbReference type="SMART" id="SM00228">
    <property type="entry name" value="PDZ"/>
    <property type="match status" value="2"/>
</dbReference>
<dbReference type="AlphaFoldDB" id="X0VIP4"/>
<feature type="domain" description="PDZ" evidence="4">
    <location>
        <begin position="54"/>
        <end position="140"/>
    </location>
</feature>
<evidence type="ECO:0000256" key="3">
    <source>
        <dbReference type="ARBA" id="ARBA00022801"/>
    </source>
</evidence>
<dbReference type="InterPro" id="IPR041489">
    <property type="entry name" value="PDZ_6"/>
</dbReference>
<dbReference type="InterPro" id="IPR051201">
    <property type="entry name" value="Chloro_Bact_Ser_Proteases"/>
</dbReference>
<dbReference type="PANTHER" id="PTHR43343">
    <property type="entry name" value="PEPTIDASE S12"/>
    <property type="match status" value="1"/>
</dbReference>
<dbReference type="CDD" id="cd06779">
    <property type="entry name" value="cpPDZ_Deg_HtrA-like"/>
    <property type="match status" value="1"/>
</dbReference>
<feature type="domain" description="PDZ" evidence="4">
    <location>
        <begin position="171"/>
        <end position="253"/>
    </location>
</feature>
<dbReference type="Gene3D" id="2.30.42.10">
    <property type="match status" value="2"/>
</dbReference>
<gene>
    <name evidence="5" type="ORF">S01H1_39661</name>
</gene>
<dbReference type="Pfam" id="PF13180">
    <property type="entry name" value="PDZ_2"/>
    <property type="match status" value="1"/>
</dbReference>
<evidence type="ECO:0000256" key="2">
    <source>
        <dbReference type="ARBA" id="ARBA00022670"/>
    </source>
</evidence>
<evidence type="ECO:0000313" key="5">
    <source>
        <dbReference type="EMBL" id="GAG00426.1"/>
    </source>
</evidence>
<dbReference type="Gene3D" id="2.40.10.10">
    <property type="entry name" value="Trypsin-like serine proteases"/>
    <property type="match status" value="1"/>
</dbReference>
<dbReference type="PANTHER" id="PTHR43343:SF3">
    <property type="entry name" value="PROTEASE DO-LIKE 8, CHLOROPLASTIC"/>
    <property type="match status" value="1"/>
</dbReference>
<reference evidence="5" key="1">
    <citation type="journal article" date="2014" name="Front. Microbiol.">
        <title>High frequency of phylogenetically diverse reductive dehalogenase-homologous genes in deep subseafloor sedimentary metagenomes.</title>
        <authorList>
            <person name="Kawai M."/>
            <person name="Futagami T."/>
            <person name="Toyoda A."/>
            <person name="Takaki Y."/>
            <person name="Nishi S."/>
            <person name="Hori S."/>
            <person name="Arai W."/>
            <person name="Tsubouchi T."/>
            <person name="Morono Y."/>
            <person name="Uchiyama I."/>
            <person name="Ito T."/>
            <person name="Fujiyama A."/>
            <person name="Inagaki F."/>
            <person name="Takami H."/>
        </authorList>
    </citation>
    <scope>NUCLEOTIDE SEQUENCE</scope>
    <source>
        <strain evidence="5">Expedition CK06-06</strain>
    </source>
</reference>
<keyword evidence="2" id="KW-0645">Protease</keyword>
<dbReference type="InterPro" id="IPR036034">
    <property type="entry name" value="PDZ_sf"/>
</dbReference>
<dbReference type="InterPro" id="IPR043504">
    <property type="entry name" value="Peptidase_S1_PA_chymotrypsin"/>
</dbReference>
<comment type="caution">
    <text evidence="5">The sequence shown here is derived from an EMBL/GenBank/DDBJ whole genome shotgun (WGS) entry which is preliminary data.</text>
</comment>
<organism evidence="5">
    <name type="scientific">marine sediment metagenome</name>
    <dbReference type="NCBI Taxonomy" id="412755"/>
    <lineage>
        <taxon>unclassified sequences</taxon>
        <taxon>metagenomes</taxon>
        <taxon>ecological metagenomes</taxon>
    </lineage>
</organism>
<dbReference type="GO" id="GO:0006508">
    <property type="term" value="P:proteolysis"/>
    <property type="evidence" value="ECO:0007669"/>
    <property type="project" value="UniProtKB-KW"/>
</dbReference>
<dbReference type="Pfam" id="PF17820">
    <property type="entry name" value="PDZ_6"/>
    <property type="match status" value="1"/>
</dbReference>
<feature type="non-terminal residue" evidence="5">
    <location>
        <position position="1"/>
    </location>
</feature>
<evidence type="ECO:0000256" key="1">
    <source>
        <dbReference type="ARBA" id="ARBA00010541"/>
    </source>
</evidence>
<dbReference type="InterPro" id="IPR001478">
    <property type="entry name" value="PDZ"/>
</dbReference>
<dbReference type="GO" id="GO:0004252">
    <property type="term" value="F:serine-type endopeptidase activity"/>
    <property type="evidence" value="ECO:0007669"/>
    <property type="project" value="InterPro"/>
</dbReference>
<dbReference type="SUPFAM" id="SSF50156">
    <property type="entry name" value="PDZ domain-like"/>
    <property type="match status" value="2"/>
</dbReference>
<proteinExistence type="inferred from homology"/>
<name>X0VIP4_9ZZZZ</name>
<sequence length="260" mass="28701">GGAVLNLQGELIGIATSLAALEGYEKSVGYAVPVDESGRRIIDTLTRGHEVEYGFLGVQPEDIRREDLRRRGVDATFAQISAARIATVFAESPAGQSGLEPGDVVLAVNDHPIFGQYDLMRHIAQLGPQATARLRIWRYKQRRELNIRVELGKWPVYEDEAIIATIPRFPPWRGLTVDFPTARSKYMQGPFHRQFHAVLVTRIAEQSPAGNSDLKEGDFITHVDDKPVTTPTQFQRAIRGQSGEVTLALVGRGPVVLPAK</sequence>
<dbReference type="InterPro" id="IPR001940">
    <property type="entry name" value="Peptidase_S1C"/>
</dbReference>
<dbReference type="PRINTS" id="PR00834">
    <property type="entry name" value="PROTEASES2C"/>
</dbReference>